<dbReference type="RefSeq" id="WP_343886314.1">
    <property type="nucleotide sequence ID" value="NZ_BAAAKI010000014.1"/>
</dbReference>
<proteinExistence type="predicted"/>
<organism evidence="4 5">
    <name type="scientific">Luteococcus sanguinis</name>
    <dbReference type="NCBI Taxonomy" id="174038"/>
    <lineage>
        <taxon>Bacteria</taxon>
        <taxon>Bacillati</taxon>
        <taxon>Actinomycetota</taxon>
        <taxon>Actinomycetes</taxon>
        <taxon>Propionibacteriales</taxon>
        <taxon>Propionibacteriaceae</taxon>
        <taxon>Luteococcus</taxon>
    </lineage>
</organism>
<dbReference type="EMBL" id="JBHSUA010000006">
    <property type="protein sequence ID" value="MFC6395573.1"/>
    <property type="molecule type" value="Genomic_DNA"/>
</dbReference>
<evidence type="ECO:0000259" key="3">
    <source>
        <dbReference type="Pfam" id="PF00496"/>
    </source>
</evidence>
<evidence type="ECO:0000313" key="5">
    <source>
        <dbReference type="Proteomes" id="UP001596266"/>
    </source>
</evidence>
<keyword evidence="2" id="KW-0732">Signal</keyword>
<evidence type="ECO:0000256" key="1">
    <source>
        <dbReference type="SAM" id="MobiDB-lite"/>
    </source>
</evidence>
<feature type="region of interest" description="Disordered" evidence="1">
    <location>
        <begin position="25"/>
        <end position="53"/>
    </location>
</feature>
<dbReference type="InterPro" id="IPR039424">
    <property type="entry name" value="SBP_5"/>
</dbReference>
<protein>
    <submittedName>
        <fullName evidence="4">ABC transporter family substrate-binding protein</fullName>
    </submittedName>
</protein>
<dbReference type="Gene3D" id="3.90.76.10">
    <property type="entry name" value="Dipeptide-binding Protein, Domain 1"/>
    <property type="match status" value="1"/>
</dbReference>
<feature type="domain" description="Solute-binding protein family 5" evidence="3">
    <location>
        <begin position="115"/>
        <end position="485"/>
    </location>
</feature>
<dbReference type="PIRSF" id="PIRSF002741">
    <property type="entry name" value="MppA"/>
    <property type="match status" value="1"/>
</dbReference>
<dbReference type="SUPFAM" id="SSF53850">
    <property type="entry name" value="Periplasmic binding protein-like II"/>
    <property type="match status" value="1"/>
</dbReference>
<dbReference type="InterPro" id="IPR030678">
    <property type="entry name" value="Peptide/Ni-bd"/>
</dbReference>
<dbReference type="Pfam" id="PF00496">
    <property type="entry name" value="SBP_bac_5"/>
    <property type="match status" value="1"/>
</dbReference>
<feature type="signal peptide" evidence="2">
    <location>
        <begin position="1"/>
        <end position="22"/>
    </location>
</feature>
<evidence type="ECO:0000313" key="4">
    <source>
        <dbReference type="EMBL" id="MFC6395573.1"/>
    </source>
</evidence>
<comment type="caution">
    <text evidence="4">The sequence shown here is derived from an EMBL/GenBank/DDBJ whole genome shotgun (WGS) entry which is preliminary data.</text>
</comment>
<dbReference type="InterPro" id="IPR000914">
    <property type="entry name" value="SBP_5_dom"/>
</dbReference>
<feature type="compositionally biased region" description="Low complexity" evidence="1">
    <location>
        <begin position="25"/>
        <end position="39"/>
    </location>
</feature>
<dbReference type="PROSITE" id="PS51257">
    <property type="entry name" value="PROKAR_LIPOPROTEIN"/>
    <property type="match status" value="1"/>
</dbReference>
<keyword evidence="5" id="KW-1185">Reference proteome</keyword>
<dbReference type="PANTHER" id="PTHR30290">
    <property type="entry name" value="PERIPLASMIC BINDING COMPONENT OF ABC TRANSPORTER"/>
    <property type="match status" value="1"/>
</dbReference>
<evidence type="ECO:0000256" key="2">
    <source>
        <dbReference type="SAM" id="SignalP"/>
    </source>
</evidence>
<dbReference type="Gene3D" id="3.40.190.10">
    <property type="entry name" value="Periplasmic binding protein-like II"/>
    <property type="match status" value="1"/>
</dbReference>
<dbReference type="Proteomes" id="UP001596266">
    <property type="component" value="Unassembled WGS sequence"/>
</dbReference>
<dbReference type="Gene3D" id="3.10.105.10">
    <property type="entry name" value="Dipeptide-binding Protein, Domain 3"/>
    <property type="match status" value="1"/>
</dbReference>
<sequence>MKRRTILATPLLAALAVTGLSACGSDSAGTGSATGSTTTLPKSSMNPVDRDKISDGGNFTYPISSFAETWNSMDAASNEVDYTTVRGTMSARFINTNESGEYEIDKNWCEDITGEEKDGKTVVTIKMNPKAKWNDGAAFTLADWTNTIKAGANADKKFNVASTEGYDQIEKVEQGGDANTFVITFKSTYSQWRGLVAGGPARAESVKDADTFNKGWADLKKASDAGWFSGPFIVDKIDKGKSVIVKRNPNWWGETPKLETVTFIVQDPTSDAAAFLNGQIDAFDIGVNADNYAKAQSYTEGEIRRSNSLMWRHFTFNTKAASLQDKAVRRAIVQYLDRAQIAKSDMAGMGLPEVTPLNNHSFMQDQAPYKDMAEETGLKFDQAAAEKTMTDAGYAKDSTGIWAKDGKQVAIKFTTLTGVKVSENEGKQFQDQMAKFGIKVTMAPVPSDQMSPTLDKRAFEVIAFTWAGTPYPYGAINQFFNPSSSSNFSGMDNAEVVKLINTISTEMDDDKRNQAVTDAEKIVWEDPQILPLYQRPQQYGVKKGLANFGAYGLITPWSIWENVGWVK</sequence>
<gene>
    <name evidence="4" type="ORF">ACFP57_00990</name>
</gene>
<dbReference type="CDD" id="cd08501">
    <property type="entry name" value="PBP2_Lpqw"/>
    <property type="match status" value="1"/>
</dbReference>
<accession>A0ABW1WWD1</accession>
<dbReference type="PANTHER" id="PTHR30290:SF65">
    <property type="entry name" value="MONOACYL PHOSPHATIDYLINOSITOL TETRAMANNOSIDE-BINDING PROTEIN LPQW-RELATED"/>
    <property type="match status" value="1"/>
</dbReference>
<name>A0ABW1WWD1_9ACTN</name>
<reference evidence="5" key="1">
    <citation type="journal article" date="2019" name="Int. J. Syst. Evol. Microbiol.">
        <title>The Global Catalogue of Microorganisms (GCM) 10K type strain sequencing project: providing services to taxonomists for standard genome sequencing and annotation.</title>
        <authorList>
            <consortium name="The Broad Institute Genomics Platform"/>
            <consortium name="The Broad Institute Genome Sequencing Center for Infectious Disease"/>
            <person name="Wu L."/>
            <person name="Ma J."/>
        </authorList>
    </citation>
    <scope>NUCLEOTIDE SEQUENCE [LARGE SCALE GENOMIC DNA]</scope>
    <source>
        <strain evidence="5">CGMCC 1.15277</strain>
    </source>
</reference>
<feature type="chain" id="PRO_5047461716" evidence="2">
    <location>
        <begin position="23"/>
        <end position="567"/>
    </location>
</feature>